<dbReference type="Gene3D" id="3.30.1380.20">
    <property type="entry name" value="Trafficking protein particle complex subunit 3"/>
    <property type="match status" value="1"/>
</dbReference>
<dbReference type="PANTHER" id="PTHR12817">
    <property type="entry name" value="TRAFFICKING PROTEIN PARTICLE COMPLEX SUBUNIT 6B"/>
    <property type="match status" value="1"/>
</dbReference>
<dbReference type="InterPro" id="IPR016135">
    <property type="entry name" value="UBQ-conjugating_enzyme/RWD"/>
</dbReference>
<dbReference type="Pfam" id="PF00179">
    <property type="entry name" value="UQ_con"/>
    <property type="match status" value="1"/>
</dbReference>
<evidence type="ECO:0000256" key="14">
    <source>
        <dbReference type="SAM" id="MobiDB-lite"/>
    </source>
</evidence>
<reference evidence="16" key="2">
    <citation type="submission" date="2021-01" db="EMBL/GenBank/DDBJ databases">
        <authorList>
            <person name="Schikora-Tamarit M.A."/>
        </authorList>
    </citation>
    <scope>NUCLEOTIDE SEQUENCE</scope>
    <source>
        <strain evidence="16">CBS2887</strain>
    </source>
</reference>
<dbReference type="EC" id="2.3.2.34" evidence="8"/>
<dbReference type="FunFam" id="3.10.110.10:FF:000005">
    <property type="entry name" value="NEDD8-conjugating enzyme Ubc12"/>
    <property type="match status" value="1"/>
</dbReference>
<feature type="region of interest" description="Disordered" evidence="14">
    <location>
        <begin position="312"/>
        <end position="355"/>
    </location>
</feature>
<dbReference type="SUPFAM" id="SSF53474">
    <property type="entry name" value="alpha/beta-Hydrolases"/>
    <property type="match status" value="1"/>
</dbReference>
<dbReference type="CDD" id="cd14944">
    <property type="entry name" value="TRAPPC6A_Trs33"/>
    <property type="match status" value="1"/>
</dbReference>
<dbReference type="AlphaFoldDB" id="A0A9P8Q788"/>
<evidence type="ECO:0000256" key="12">
    <source>
        <dbReference type="ARBA" id="ARBA00044315"/>
    </source>
</evidence>
<dbReference type="PROSITE" id="PS50127">
    <property type="entry name" value="UBC_2"/>
    <property type="match status" value="1"/>
</dbReference>
<dbReference type="Gene3D" id="3.40.50.1820">
    <property type="entry name" value="alpha/beta hydrolase"/>
    <property type="match status" value="1"/>
</dbReference>
<evidence type="ECO:0000256" key="8">
    <source>
        <dbReference type="ARBA" id="ARBA00044047"/>
    </source>
</evidence>
<evidence type="ECO:0000256" key="13">
    <source>
        <dbReference type="PROSITE-ProRule" id="PRU10133"/>
    </source>
</evidence>
<sequence>MAFLLPYDSYSQRAVTVEYITAQFLKYSTKELDIKTIGSMFISEDVSYWFLQYRIYTQGAIRLFETSRNYVNDKETGMKGLWIHYPPRDSAVAPVTINEKIKNYLWKKKAKITPRSPTDVIMFYVHGGGFVMGSPWFYAEYLNIKLTALKEQGFRNPAVFVPDFKGRERNFQSDLSYLSGLWEQITAKEPQAKLVLAGDGSGGLLAMSLLYHIALPYHNIKTMSPMKKPSSVLLISPWTKFYFSPEDKPSKAVNDWVDHDFFNKCSEAYLGADTFNLNKFKCDQLSLKAKISSTHGDLGRENQGALQNEVHIVGDNEETNESEPSGDVTELRSTRTPSTDPTPGNQSLESPPTPKIMYFPQIDEIDTYMNPAYCRDKYVLSRSFPEIGIHVIWGAEEWLNDEISKLADMFRQFGKLKADAIPNQSHDFPILTLHTERIEELREDAIMYITGIMSRMLVANTNDFYEPGGVVKLKLRSLQKKKQEEQSNNTGQGAKDRVKLTPAQIRVEKDLKELDIPKTIKFTKIDSYNFEIVINPDEGYYQGGYFKFSIQINSNFPIECPKVKCLNKIYHPNIDLDGNICLNILREDWSPVLNLNAILVGLLFLFLEPNATDPLNKQSANVLMKDKRQFQNYVRNSMNGNIIDGIRYDVVIHHTFPLASHNSMSKQVNSICLELLLNQTVPLAIETSQRVKKQSQDITERLEEITIKDLHSGDVTILNEIQGDEQEFIATLEEIGYNIGLKASEFINYENPDLDLLQDFELLNAMKFICRDVWKYLYGKQIDNLRTNHKGTFVLIDNLFKPFKNFSSLNGDEETLRMSKLYTWLPSGIIKGALKSFDVDAVVSPEISGFPKVSFNIKTGVNA</sequence>
<dbReference type="InterPro" id="IPR024096">
    <property type="entry name" value="NO_sig/Golgi_transp_ligand-bd"/>
</dbReference>
<evidence type="ECO:0000313" key="17">
    <source>
        <dbReference type="Proteomes" id="UP000774326"/>
    </source>
</evidence>
<dbReference type="GO" id="GO:0005524">
    <property type="term" value="F:ATP binding"/>
    <property type="evidence" value="ECO:0007669"/>
    <property type="project" value="UniProtKB-KW"/>
</dbReference>
<feature type="active site" description="Glycyl thioester intermediate" evidence="13">
    <location>
        <position position="581"/>
    </location>
</feature>
<evidence type="ECO:0000256" key="1">
    <source>
        <dbReference type="ARBA" id="ARBA00005032"/>
    </source>
</evidence>
<keyword evidence="4" id="KW-0547">Nucleotide-binding</keyword>
<dbReference type="Gene3D" id="3.10.110.10">
    <property type="entry name" value="Ubiquitin Conjugating Enzyme"/>
    <property type="match status" value="1"/>
</dbReference>
<comment type="similarity">
    <text evidence="2">Belongs to the TRAPP small subunits family. BET3 subfamily.</text>
</comment>
<keyword evidence="5" id="KW-0833">Ubl conjugation pathway</keyword>
<dbReference type="GO" id="GO:0061654">
    <property type="term" value="F:NEDD8 conjugating enzyme activity"/>
    <property type="evidence" value="ECO:0007669"/>
    <property type="project" value="UniProtKB-EC"/>
</dbReference>
<organism evidence="16 17">
    <name type="scientific">Wickerhamomyces pijperi</name>
    <name type="common">Yeast</name>
    <name type="synonym">Pichia pijperi</name>
    <dbReference type="NCBI Taxonomy" id="599730"/>
    <lineage>
        <taxon>Eukaryota</taxon>
        <taxon>Fungi</taxon>
        <taxon>Dikarya</taxon>
        <taxon>Ascomycota</taxon>
        <taxon>Saccharomycotina</taxon>
        <taxon>Saccharomycetes</taxon>
        <taxon>Phaffomycetales</taxon>
        <taxon>Wickerhamomycetaceae</taxon>
        <taxon>Wickerhamomyces</taxon>
    </lineage>
</organism>
<dbReference type="GO" id="GO:0030008">
    <property type="term" value="C:TRAPP complex"/>
    <property type="evidence" value="ECO:0007669"/>
    <property type="project" value="TreeGrafter"/>
</dbReference>
<proteinExistence type="inferred from homology"/>
<evidence type="ECO:0000256" key="11">
    <source>
        <dbReference type="ARBA" id="ARBA00044279"/>
    </source>
</evidence>
<dbReference type="Proteomes" id="UP000774326">
    <property type="component" value="Unassembled WGS sequence"/>
</dbReference>
<dbReference type="CDD" id="cd23794">
    <property type="entry name" value="UBCc_UBE2F_UBE2M"/>
    <property type="match status" value="1"/>
</dbReference>
<dbReference type="SUPFAM" id="SSF54495">
    <property type="entry name" value="UBC-like"/>
    <property type="match status" value="1"/>
</dbReference>
<dbReference type="InterPro" id="IPR029058">
    <property type="entry name" value="AB_hydrolase_fold"/>
</dbReference>
<dbReference type="GO" id="GO:0006888">
    <property type="term" value="P:endoplasmic reticulum to Golgi vesicle-mediated transport"/>
    <property type="evidence" value="ECO:0007669"/>
    <property type="project" value="TreeGrafter"/>
</dbReference>
<evidence type="ECO:0000256" key="4">
    <source>
        <dbReference type="ARBA" id="ARBA00022741"/>
    </source>
</evidence>
<dbReference type="PROSITE" id="PS00183">
    <property type="entry name" value="UBC_1"/>
    <property type="match status" value="1"/>
</dbReference>
<reference evidence="16" key="1">
    <citation type="journal article" date="2021" name="Open Biol.">
        <title>Shared evolutionary footprints suggest mitochondrial oxidative damage underlies multiple complex I losses in fungi.</title>
        <authorList>
            <person name="Schikora-Tamarit M.A."/>
            <person name="Marcet-Houben M."/>
            <person name="Nosek J."/>
            <person name="Gabaldon T."/>
        </authorList>
    </citation>
    <scope>NUCLEOTIDE SEQUENCE</scope>
    <source>
        <strain evidence="16">CBS2887</strain>
    </source>
</reference>
<keyword evidence="6" id="KW-0067">ATP-binding</keyword>
<evidence type="ECO:0000256" key="10">
    <source>
        <dbReference type="ARBA" id="ARBA00044092"/>
    </source>
</evidence>
<dbReference type="EMBL" id="JAEUBG010001852">
    <property type="protein sequence ID" value="KAH3685652.1"/>
    <property type="molecule type" value="Genomic_DNA"/>
</dbReference>
<comment type="caution">
    <text evidence="16">The sequence shown here is derived from an EMBL/GenBank/DDBJ whole genome shotgun (WGS) entry which is preliminary data.</text>
</comment>
<comment type="catalytic activity">
    <reaction evidence="7">
        <text>[E1 NEDD8-activating enzyme]-S-[NEDD8 protein]-yl-L-cysteine + [E2 NEDD8-conjugating enzyme]-L-cysteine = [E1 NEDD8-activating enzyme]-L-cysteine + [E2 NEDD8-conjugating enzyme]-S-[NEDD8-protein]-yl-L-cysteine.</text>
        <dbReference type="EC" id="2.3.2.34"/>
    </reaction>
</comment>
<evidence type="ECO:0000313" key="16">
    <source>
        <dbReference type="EMBL" id="KAH3685652.1"/>
    </source>
</evidence>
<comment type="pathway">
    <text evidence="1">Protein modification; protein neddylation.</text>
</comment>
<evidence type="ECO:0000256" key="2">
    <source>
        <dbReference type="ARBA" id="ARBA00006218"/>
    </source>
</evidence>
<keyword evidence="17" id="KW-1185">Reference proteome</keyword>
<protein>
    <recommendedName>
        <fullName evidence="10">NEDD8-conjugating enzyme UBC12</fullName>
        <ecNumber evidence="8">2.3.2.34</ecNumber>
    </recommendedName>
    <alternativeName>
        <fullName evidence="9">NEDD8-conjugating enzyme Ubc12</fullName>
    </alternativeName>
    <alternativeName>
        <fullName evidence="11">RUB1-conjugating enzyme</fullName>
    </alternativeName>
    <alternativeName>
        <fullName evidence="12">Ubiquitin carrier protein 12</fullName>
    </alternativeName>
</protein>
<dbReference type="InterPro" id="IPR000608">
    <property type="entry name" value="UBC"/>
</dbReference>
<evidence type="ECO:0000256" key="9">
    <source>
        <dbReference type="ARBA" id="ARBA00044084"/>
    </source>
</evidence>
<name>A0A9P8Q788_WICPI</name>
<feature type="domain" description="UBC core" evidence="15">
    <location>
        <begin position="502"/>
        <end position="643"/>
    </location>
</feature>
<dbReference type="SMART" id="SM00212">
    <property type="entry name" value="UBCc"/>
    <property type="match status" value="1"/>
</dbReference>
<dbReference type="PANTHER" id="PTHR12817:SF0">
    <property type="entry name" value="GEO08327P1"/>
    <property type="match status" value="1"/>
</dbReference>
<keyword evidence="3" id="KW-0808">Transferase</keyword>
<evidence type="ECO:0000259" key="15">
    <source>
        <dbReference type="PROSITE" id="PS50127"/>
    </source>
</evidence>
<dbReference type="OrthoDB" id="10249039at2759"/>
<dbReference type="InterPro" id="IPR007194">
    <property type="entry name" value="TRAPP_component"/>
</dbReference>
<dbReference type="InterPro" id="IPR023313">
    <property type="entry name" value="UBQ-conjugating_AS"/>
</dbReference>
<dbReference type="InterPro" id="IPR019436">
    <property type="entry name" value="Say1-like"/>
</dbReference>
<dbReference type="GO" id="GO:0005802">
    <property type="term" value="C:trans-Golgi network"/>
    <property type="evidence" value="ECO:0007669"/>
    <property type="project" value="TreeGrafter"/>
</dbReference>
<dbReference type="InterPro" id="IPR037992">
    <property type="entry name" value="TRAPPC6/Trs33"/>
</dbReference>
<evidence type="ECO:0000256" key="5">
    <source>
        <dbReference type="ARBA" id="ARBA00022786"/>
    </source>
</evidence>
<dbReference type="GO" id="GO:0005801">
    <property type="term" value="C:cis-Golgi network"/>
    <property type="evidence" value="ECO:0007669"/>
    <property type="project" value="TreeGrafter"/>
</dbReference>
<dbReference type="Pfam" id="PF10340">
    <property type="entry name" value="Say1_Mug180"/>
    <property type="match status" value="1"/>
</dbReference>
<dbReference type="SUPFAM" id="SSF111126">
    <property type="entry name" value="Ligand-binding domain in the NO signalling and Golgi transport"/>
    <property type="match status" value="1"/>
</dbReference>
<dbReference type="Pfam" id="PF04051">
    <property type="entry name" value="TRAPP"/>
    <property type="match status" value="1"/>
</dbReference>
<accession>A0A9P8Q788</accession>
<feature type="compositionally biased region" description="Low complexity" evidence="14">
    <location>
        <begin position="334"/>
        <end position="343"/>
    </location>
</feature>
<gene>
    <name evidence="16" type="ORF">WICPIJ_003399</name>
</gene>
<evidence type="ECO:0000256" key="6">
    <source>
        <dbReference type="ARBA" id="ARBA00022840"/>
    </source>
</evidence>
<evidence type="ECO:0000256" key="7">
    <source>
        <dbReference type="ARBA" id="ARBA00043698"/>
    </source>
</evidence>
<evidence type="ECO:0000256" key="3">
    <source>
        <dbReference type="ARBA" id="ARBA00022679"/>
    </source>
</evidence>